<organism evidence="1 2">
    <name type="scientific">Leptospira alstonii serovar Pingchang str. 80-412</name>
    <dbReference type="NCBI Taxonomy" id="1218564"/>
    <lineage>
        <taxon>Bacteria</taxon>
        <taxon>Pseudomonadati</taxon>
        <taxon>Spirochaetota</taxon>
        <taxon>Spirochaetia</taxon>
        <taxon>Leptospirales</taxon>
        <taxon>Leptospiraceae</taxon>
        <taxon>Leptospira</taxon>
    </lineage>
</organism>
<proteinExistence type="predicted"/>
<name>T0FTW2_9LEPT</name>
<dbReference type="EMBL" id="AOHD02000025">
    <property type="protein sequence ID" value="EQA81080.1"/>
    <property type="molecule type" value="Genomic_DNA"/>
</dbReference>
<comment type="caution">
    <text evidence="1">The sequence shown here is derived from an EMBL/GenBank/DDBJ whole genome shotgun (WGS) entry which is preliminary data.</text>
</comment>
<dbReference type="AlphaFoldDB" id="T0FTW2"/>
<protein>
    <submittedName>
        <fullName evidence="1">Uncharacterized protein</fullName>
    </submittedName>
</protein>
<reference evidence="1" key="1">
    <citation type="submission" date="2013-05" db="EMBL/GenBank/DDBJ databases">
        <authorList>
            <person name="Harkins D.M."/>
            <person name="Durkin A.S."/>
            <person name="Brinkac L.M."/>
            <person name="Haft D.H."/>
            <person name="Selengut J.D."/>
            <person name="Sanka R."/>
            <person name="DePew J."/>
            <person name="Purushe J."/>
            <person name="Galloway R.L."/>
            <person name="Vinetz J.M."/>
            <person name="Sutton G.G."/>
            <person name="Nierman W.C."/>
            <person name="Fouts D.E."/>
        </authorList>
    </citation>
    <scope>NUCLEOTIDE SEQUENCE [LARGE SCALE GENOMIC DNA]</scope>
    <source>
        <strain evidence="1">80-412</strain>
    </source>
</reference>
<accession>T0FTW2</accession>
<keyword evidence="2" id="KW-1185">Reference proteome</keyword>
<sequence>MSVNVGSTVESLGESGSWLCQAPDRAFCFDQQIDGLLEKRNLSTFQFVDLASIAFALITPNSR</sequence>
<dbReference type="Proteomes" id="UP000015445">
    <property type="component" value="Unassembled WGS sequence"/>
</dbReference>
<evidence type="ECO:0000313" key="1">
    <source>
        <dbReference type="EMBL" id="EQA81080.1"/>
    </source>
</evidence>
<gene>
    <name evidence="1" type="ORF">LEP1GSC193_2510</name>
</gene>
<evidence type="ECO:0000313" key="2">
    <source>
        <dbReference type="Proteomes" id="UP000015445"/>
    </source>
</evidence>